<accession>A0A811RMV4</accession>
<feature type="region of interest" description="Disordered" evidence="1">
    <location>
        <begin position="1"/>
        <end position="78"/>
    </location>
</feature>
<organism evidence="2 3">
    <name type="scientific">Miscanthus lutarioriparius</name>
    <dbReference type="NCBI Taxonomy" id="422564"/>
    <lineage>
        <taxon>Eukaryota</taxon>
        <taxon>Viridiplantae</taxon>
        <taxon>Streptophyta</taxon>
        <taxon>Embryophyta</taxon>
        <taxon>Tracheophyta</taxon>
        <taxon>Spermatophyta</taxon>
        <taxon>Magnoliopsida</taxon>
        <taxon>Liliopsida</taxon>
        <taxon>Poales</taxon>
        <taxon>Poaceae</taxon>
        <taxon>PACMAD clade</taxon>
        <taxon>Panicoideae</taxon>
        <taxon>Andropogonodae</taxon>
        <taxon>Andropogoneae</taxon>
        <taxon>Saccharinae</taxon>
        <taxon>Miscanthus</taxon>
    </lineage>
</organism>
<evidence type="ECO:0000256" key="1">
    <source>
        <dbReference type="SAM" id="MobiDB-lite"/>
    </source>
</evidence>
<evidence type="ECO:0000313" key="2">
    <source>
        <dbReference type="EMBL" id="CAD6271352.1"/>
    </source>
</evidence>
<dbReference type="Proteomes" id="UP000604825">
    <property type="component" value="Unassembled WGS sequence"/>
</dbReference>
<evidence type="ECO:0000313" key="3">
    <source>
        <dbReference type="Proteomes" id="UP000604825"/>
    </source>
</evidence>
<name>A0A811RMV4_9POAL</name>
<reference evidence="2" key="1">
    <citation type="submission" date="2020-10" db="EMBL/GenBank/DDBJ databases">
        <authorList>
            <person name="Han B."/>
            <person name="Lu T."/>
            <person name="Zhao Q."/>
            <person name="Huang X."/>
            <person name="Zhao Y."/>
        </authorList>
    </citation>
    <scope>NUCLEOTIDE SEQUENCE</scope>
</reference>
<sequence>MPALPHSGPSELAAPPFSELASACRRPRTLKSNQAGVRPPPWTTTTDGLRARPPPTSVRPATGTRTSSGRKSQQARRLRVRNRLGAVVWHAGARASSAQCERARGGRGWPGREALAAGSVVEADETDATHLA</sequence>
<proteinExistence type="predicted"/>
<dbReference type="AlphaFoldDB" id="A0A811RMV4"/>
<dbReference type="EMBL" id="CAJGYO010000016">
    <property type="protein sequence ID" value="CAD6271352.1"/>
    <property type="molecule type" value="Genomic_DNA"/>
</dbReference>
<comment type="caution">
    <text evidence="2">The sequence shown here is derived from an EMBL/GenBank/DDBJ whole genome shotgun (WGS) entry which is preliminary data.</text>
</comment>
<keyword evidence="3" id="KW-1185">Reference proteome</keyword>
<protein>
    <submittedName>
        <fullName evidence="2">Uncharacterized protein</fullName>
    </submittedName>
</protein>
<gene>
    <name evidence="2" type="ORF">NCGR_LOCUS54638</name>
</gene>
<feature type="compositionally biased region" description="Polar residues" evidence="1">
    <location>
        <begin position="63"/>
        <end position="72"/>
    </location>
</feature>